<accession>A0A0E9QSB1</accession>
<evidence type="ECO:0000259" key="1">
    <source>
        <dbReference type="PROSITE" id="PS00028"/>
    </source>
</evidence>
<protein>
    <recommendedName>
        <fullName evidence="1">C2H2-type domain-containing protein</fullName>
    </recommendedName>
</protein>
<proteinExistence type="predicted"/>
<evidence type="ECO:0000313" key="2">
    <source>
        <dbReference type="EMBL" id="JAH19307.1"/>
    </source>
</evidence>
<name>A0A0E9QSB1_ANGAN</name>
<feature type="domain" description="C2H2-type" evidence="1">
    <location>
        <begin position="18"/>
        <end position="38"/>
    </location>
</feature>
<sequence length="56" mass="6839">MQIIQLKTYLRSGRCTQCQRCSENYWPQLRLHQHTGSHVCFHCWSHIVEWDRGHSR</sequence>
<dbReference type="PROSITE" id="PS00028">
    <property type="entry name" value="ZINC_FINGER_C2H2_1"/>
    <property type="match status" value="1"/>
</dbReference>
<organism evidence="2">
    <name type="scientific">Anguilla anguilla</name>
    <name type="common">European freshwater eel</name>
    <name type="synonym">Muraena anguilla</name>
    <dbReference type="NCBI Taxonomy" id="7936"/>
    <lineage>
        <taxon>Eukaryota</taxon>
        <taxon>Metazoa</taxon>
        <taxon>Chordata</taxon>
        <taxon>Craniata</taxon>
        <taxon>Vertebrata</taxon>
        <taxon>Euteleostomi</taxon>
        <taxon>Actinopterygii</taxon>
        <taxon>Neopterygii</taxon>
        <taxon>Teleostei</taxon>
        <taxon>Anguilliformes</taxon>
        <taxon>Anguillidae</taxon>
        <taxon>Anguilla</taxon>
    </lineage>
</organism>
<reference evidence="2" key="2">
    <citation type="journal article" date="2015" name="Fish Shellfish Immunol.">
        <title>Early steps in the European eel (Anguilla anguilla)-Vibrio vulnificus interaction in the gills: Role of the RtxA13 toxin.</title>
        <authorList>
            <person name="Callol A."/>
            <person name="Pajuelo D."/>
            <person name="Ebbesson L."/>
            <person name="Teles M."/>
            <person name="MacKenzie S."/>
            <person name="Amaro C."/>
        </authorList>
    </citation>
    <scope>NUCLEOTIDE SEQUENCE</scope>
</reference>
<dbReference type="EMBL" id="GBXM01089270">
    <property type="protein sequence ID" value="JAH19307.1"/>
    <property type="molecule type" value="Transcribed_RNA"/>
</dbReference>
<reference evidence="2" key="1">
    <citation type="submission" date="2014-11" db="EMBL/GenBank/DDBJ databases">
        <authorList>
            <person name="Amaro Gonzalez C."/>
        </authorList>
    </citation>
    <scope>NUCLEOTIDE SEQUENCE</scope>
</reference>
<dbReference type="AlphaFoldDB" id="A0A0E9QSB1"/>
<dbReference type="InterPro" id="IPR013087">
    <property type="entry name" value="Znf_C2H2_type"/>
</dbReference>